<evidence type="ECO:0000313" key="5">
    <source>
        <dbReference type="Proteomes" id="UP001230035"/>
    </source>
</evidence>
<dbReference type="CDD" id="cd00063">
    <property type="entry name" value="FN3"/>
    <property type="match status" value="1"/>
</dbReference>
<dbReference type="Gene3D" id="2.60.40.10">
    <property type="entry name" value="Immunoglobulins"/>
    <property type="match status" value="1"/>
</dbReference>
<dbReference type="Pfam" id="PF18962">
    <property type="entry name" value="Por_Secre_tail"/>
    <property type="match status" value="1"/>
</dbReference>
<protein>
    <submittedName>
        <fullName evidence="4">T9SS type A sorting domain-containing protein</fullName>
    </submittedName>
</protein>
<keyword evidence="5" id="KW-1185">Reference proteome</keyword>
<sequence>MKKLLLVWALFLATSLMMAQNFNQPTQFNNVCDDNNDGIASFWLDEISAEIMGNNNPQQFLITHHETQLDAQTGANPLTSPYFNISPNTQTIFVRIVTIATQEVQYLTYQLQVNEAPDAPTYTVTNCADVTTSFPCWNIAVVTPGPTQIVSYFATEFDAMAHVNEILNPTCYISQFASPNQPPVFYRIEDPLTGCFAIGVIELATIQCENPNCPAPTQITVSNLTQTSAVIGWTSQGTETSWNIAISSNGGPTISLFANVNPYVLTGLSCDTNYIFSVTANCDASGTSAASDWSEFMTMPCSPQPGQPINLTQCGDTAFACFDLTQNDAYIMGNLNPAEYTITYHQTQADAENGVAAITNESNFCAQHGQVIYARLQNNATGEFQIFGFALVVETFTNNVTPLNNMQQCDENNDGMVTFDLTTVQAQLNTSNSIQYYPSLSNAQNQVVPFTNPAALNLSVQNPIVTVFVRETVPNDCDNIYSFQLQIFANCNVAYTCSQANSLCSSLGVPFANTVNLGNSGTSGCLSTTPNSTWFYLPVSNAGTINLQISQVSNQSGNQIDVDYIVYGPFTDPVTPCANQSQLLSNIVSCSYSTSAIEFPVIPNALPGQFYLMMVTNFSNQPGLITIIQTNQGGGSGSGAIDCTGLRLNAFLDTNNNGTQDSGEQNFPLGQFTYEINSNGNVHNLVSPTGVYNIYDTNASNSYQLSYTIDPNYASSYAVSTASYSNVHVVVGAGMQTYNFPVTVTQNYNDLAVAIVPINAPRPGFTYQNKVVYTNLGNQTIASGTVSFTKDPVVTITNNTQSGTTPTANGFTYNFANLLPFETREMTVTMQVPIIPTVSIGQLLTHSATIVPLVGDVVPANNAASNSQIIIGAYDPNDKMEAHGERILHSSFTSNDFLTYTIRFENTGTANAIDVRVNDVLSADLDESTIRMMSASHPYVMDRVGNNVNWIFENIQLPPSVANTNIGKGYITFQIKPRAGYAVGDIIPNTASIYFDFNPPIITNTFNTEFVQQLGVDEFESADFVFYPNPVSDIVTITVKNNSAISSVTVYDVLGKMILSQKPTAALPTQTIDFSAVSKGIYLLEVTTESGLKAVKKLIVE</sequence>
<dbReference type="SUPFAM" id="SSF49265">
    <property type="entry name" value="Fibronectin type III"/>
    <property type="match status" value="1"/>
</dbReference>
<dbReference type="Proteomes" id="UP001230035">
    <property type="component" value="Unassembled WGS sequence"/>
</dbReference>
<dbReference type="InterPro" id="IPR055353">
    <property type="entry name" value="DUF7619"/>
</dbReference>
<dbReference type="InterPro" id="IPR013783">
    <property type="entry name" value="Ig-like_fold"/>
</dbReference>
<dbReference type="SMART" id="SM00060">
    <property type="entry name" value="FN3"/>
    <property type="match status" value="1"/>
</dbReference>
<dbReference type="PROSITE" id="PS50853">
    <property type="entry name" value="FN3"/>
    <property type="match status" value="1"/>
</dbReference>
<comment type="caution">
    <text evidence="4">The sequence shown here is derived from an EMBL/GenBank/DDBJ whole genome shotgun (WGS) entry which is preliminary data.</text>
</comment>
<evidence type="ECO:0000313" key="4">
    <source>
        <dbReference type="EMBL" id="MDI9256462.1"/>
    </source>
</evidence>
<keyword evidence="1 2" id="KW-0732">Signal</keyword>
<organism evidence="4 5">
    <name type="scientific">Flavobacterium sedimenticola</name>
    <dbReference type="NCBI Taxonomy" id="3043286"/>
    <lineage>
        <taxon>Bacteria</taxon>
        <taxon>Pseudomonadati</taxon>
        <taxon>Bacteroidota</taxon>
        <taxon>Flavobacteriia</taxon>
        <taxon>Flavobacteriales</taxon>
        <taxon>Flavobacteriaceae</taxon>
        <taxon>Flavobacterium</taxon>
    </lineage>
</organism>
<dbReference type="NCBIfam" id="TIGR04183">
    <property type="entry name" value="Por_Secre_tail"/>
    <property type="match status" value="1"/>
</dbReference>
<feature type="signal peptide" evidence="2">
    <location>
        <begin position="1"/>
        <end position="19"/>
    </location>
</feature>
<dbReference type="Pfam" id="PF00041">
    <property type="entry name" value="fn3"/>
    <property type="match status" value="1"/>
</dbReference>
<evidence type="ECO:0000256" key="1">
    <source>
        <dbReference type="ARBA" id="ARBA00022729"/>
    </source>
</evidence>
<feature type="chain" id="PRO_5047334679" evidence="2">
    <location>
        <begin position="20"/>
        <end position="1101"/>
    </location>
</feature>
<gene>
    <name evidence="4" type="ORF">QHT84_03440</name>
</gene>
<dbReference type="InterPro" id="IPR047589">
    <property type="entry name" value="DUF11_rpt"/>
</dbReference>
<dbReference type="InterPro" id="IPR026444">
    <property type="entry name" value="Secre_tail"/>
</dbReference>
<dbReference type="Pfam" id="PF24595">
    <property type="entry name" value="DUF7619"/>
    <property type="match status" value="1"/>
</dbReference>
<name>A0ABT6XNA6_9FLAO</name>
<proteinExistence type="predicted"/>
<dbReference type="RefSeq" id="WP_283238137.1">
    <property type="nucleotide sequence ID" value="NZ_JASGBP010000001.1"/>
</dbReference>
<dbReference type="EMBL" id="JASGBP010000001">
    <property type="protein sequence ID" value="MDI9256462.1"/>
    <property type="molecule type" value="Genomic_DNA"/>
</dbReference>
<evidence type="ECO:0000256" key="2">
    <source>
        <dbReference type="SAM" id="SignalP"/>
    </source>
</evidence>
<dbReference type="InterPro" id="IPR036116">
    <property type="entry name" value="FN3_sf"/>
</dbReference>
<dbReference type="InterPro" id="IPR003961">
    <property type="entry name" value="FN3_dom"/>
</dbReference>
<feature type="domain" description="Fibronectin type-III" evidence="3">
    <location>
        <begin position="215"/>
        <end position="301"/>
    </location>
</feature>
<accession>A0ABT6XNA6</accession>
<reference evidence="4 5" key="1">
    <citation type="submission" date="2023-05" db="EMBL/GenBank/DDBJ databases">
        <title>Flavobacterium sedimenti sp. nov., isolated from the sediment.</title>
        <authorList>
            <person name="Wu N."/>
        </authorList>
    </citation>
    <scope>NUCLEOTIDE SEQUENCE [LARGE SCALE GENOMIC DNA]</scope>
    <source>
        <strain evidence="4 5">YZ-48</strain>
    </source>
</reference>
<dbReference type="NCBIfam" id="TIGR01451">
    <property type="entry name" value="B_ant_repeat"/>
    <property type="match status" value="1"/>
</dbReference>
<evidence type="ECO:0000259" key="3">
    <source>
        <dbReference type="PROSITE" id="PS50853"/>
    </source>
</evidence>